<dbReference type="SUPFAM" id="SSF48452">
    <property type="entry name" value="TPR-like"/>
    <property type="match status" value="1"/>
</dbReference>
<feature type="repeat" description="TPR" evidence="10">
    <location>
        <begin position="330"/>
        <end position="363"/>
    </location>
</feature>
<evidence type="ECO:0000256" key="6">
    <source>
        <dbReference type="ARBA" id="ARBA00022692"/>
    </source>
</evidence>
<keyword evidence="9" id="KW-0627">Porphyrin biosynthesis</keyword>
<feature type="transmembrane region" description="Helical" evidence="11">
    <location>
        <begin position="44"/>
        <end position="70"/>
    </location>
</feature>
<reference evidence="13 14" key="1">
    <citation type="submission" date="2018-05" db="EMBL/GenBank/DDBJ databases">
        <title>Leucothrix arctica sp. nov., isolated from Arctic seawater.</title>
        <authorList>
            <person name="Choi A."/>
            <person name="Baek K."/>
        </authorList>
    </citation>
    <scope>NUCLEOTIDE SEQUENCE [LARGE SCALE GENOMIC DNA]</scope>
    <source>
        <strain evidence="13 14">JCM 18388</strain>
    </source>
</reference>
<gene>
    <name evidence="13" type="ORF">DKW60_16890</name>
</gene>
<dbReference type="OrthoDB" id="7053339at2"/>
<evidence type="ECO:0000256" key="1">
    <source>
        <dbReference type="ARBA" id="ARBA00002962"/>
    </source>
</evidence>
<evidence type="ECO:0000256" key="11">
    <source>
        <dbReference type="SAM" id="Phobius"/>
    </source>
</evidence>
<dbReference type="Pfam" id="PF07219">
    <property type="entry name" value="HemY_N"/>
    <property type="match status" value="1"/>
</dbReference>
<proteinExistence type="predicted"/>
<accession>A0A317CAE6</accession>
<sequence>MILYPFLILLLIGVLYIVGLMLLRNSQDLVVLWGQSYTLELSSFTLVVGLILLFILGYVLIASIVALLLAPKRISQNRENKYHAEAQLDLKNGLVNLVEGHFAESEKLLVKNVAYSETPLLNYLGAAHCAHMLKNTQQRDEYLKVASAYGDEAEIAVAVSQASMQFESGQIEQSRATLTHLRELAPSHPYPNQLLAQVYYQQEDWRQLVKLIPELVKQPEGRGGDYEPYFQRAVTGLFESTSGKKDIPALSTLWQQLPDNVRNEEYAIEAYTTALNNAGGGELATPLLEQKISEQPSRALVKVYGEIKHRRPAEAFETAMQWQTSMPGDSAMLLCLGRLASQASDYTSSADYYERALSLVPDKAVYNEFAELLTSMGDLDNAQRCYRQGLRYCVQGKAQPFKRLVDSGD</sequence>
<comment type="function">
    <text evidence="1">Involved in a late step of protoheme IX synthesis.</text>
</comment>
<evidence type="ECO:0000256" key="2">
    <source>
        <dbReference type="ARBA" id="ARBA00004429"/>
    </source>
</evidence>
<keyword evidence="14" id="KW-1185">Reference proteome</keyword>
<keyword evidence="8 11" id="KW-0472">Membrane</keyword>
<name>A0A317CAE6_9GAMM</name>
<feature type="domain" description="HemY N-terminal" evidence="12">
    <location>
        <begin position="31"/>
        <end position="132"/>
    </location>
</feature>
<evidence type="ECO:0000313" key="14">
    <source>
        <dbReference type="Proteomes" id="UP000245539"/>
    </source>
</evidence>
<keyword evidence="6 11" id="KW-0812">Transmembrane</keyword>
<evidence type="ECO:0000256" key="10">
    <source>
        <dbReference type="PROSITE-ProRule" id="PRU00339"/>
    </source>
</evidence>
<keyword evidence="5" id="KW-0997">Cell inner membrane</keyword>
<comment type="pathway">
    <text evidence="3">Porphyrin-containing compound metabolism; protoheme biosynthesis.</text>
</comment>
<evidence type="ECO:0000256" key="8">
    <source>
        <dbReference type="ARBA" id="ARBA00023136"/>
    </source>
</evidence>
<evidence type="ECO:0000259" key="12">
    <source>
        <dbReference type="Pfam" id="PF07219"/>
    </source>
</evidence>
<dbReference type="InterPro" id="IPR005254">
    <property type="entry name" value="Heme_biosyn_assoc_TPR_pro"/>
</dbReference>
<dbReference type="UniPathway" id="UPA00252"/>
<evidence type="ECO:0000256" key="5">
    <source>
        <dbReference type="ARBA" id="ARBA00022519"/>
    </source>
</evidence>
<comment type="caution">
    <text evidence="13">The sequence shown here is derived from an EMBL/GenBank/DDBJ whole genome shotgun (WGS) entry which is preliminary data.</text>
</comment>
<feature type="transmembrane region" description="Helical" evidence="11">
    <location>
        <begin position="6"/>
        <end position="23"/>
    </location>
</feature>
<dbReference type="GO" id="GO:0042168">
    <property type="term" value="P:heme metabolic process"/>
    <property type="evidence" value="ECO:0007669"/>
    <property type="project" value="InterPro"/>
</dbReference>
<dbReference type="InterPro" id="IPR011990">
    <property type="entry name" value="TPR-like_helical_dom_sf"/>
</dbReference>
<dbReference type="GO" id="GO:0005886">
    <property type="term" value="C:plasma membrane"/>
    <property type="evidence" value="ECO:0007669"/>
    <property type="project" value="UniProtKB-SubCell"/>
</dbReference>
<keyword evidence="4" id="KW-1003">Cell membrane</keyword>
<evidence type="ECO:0000256" key="3">
    <source>
        <dbReference type="ARBA" id="ARBA00004744"/>
    </source>
</evidence>
<dbReference type="PROSITE" id="PS50005">
    <property type="entry name" value="TPR"/>
    <property type="match status" value="1"/>
</dbReference>
<evidence type="ECO:0000256" key="4">
    <source>
        <dbReference type="ARBA" id="ARBA00022475"/>
    </source>
</evidence>
<evidence type="ECO:0000313" key="13">
    <source>
        <dbReference type="EMBL" id="PWQ94313.1"/>
    </source>
</evidence>
<dbReference type="EMBL" id="QGKM01000056">
    <property type="protein sequence ID" value="PWQ94313.1"/>
    <property type="molecule type" value="Genomic_DNA"/>
</dbReference>
<dbReference type="NCBIfam" id="TIGR00540">
    <property type="entry name" value="TPR_hemY_coli"/>
    <property type="match status" value="1"/>
</dbReference>
<dbReference type="RefSeq" id="WP_109838842.1">
    <property type="nucleotide sequence ID" value="NZ_QGKM01000056.1"/>
</dbReference>
<evidence type="ECO:0000256" key="7">
    <source>
        <dbReference type="ARBA" id="ARBA00022989"/>
    </source>
</evidence>
<dbReference type="GO" id="GO:0006779">
    <property type="term" value="P:porphyrin-containing compound biosynthetic process"/>
    <property type="evidence" value="ECO:0007669"/>
    <property type="project" value="UniProtKB-KW"/>
</dbReference>
<comment type="subcellular location">
    <subcellularLocation>
        <location evidence="2">Cell inner membrane</location>
        <topology evidence="2">Multi-pass membrane protein</topology>
    </subcellularLocation>
</comment>
<evidence type="ECO:0000256" key="9">
    <source>
        <dbReference type="ARBA" id="ARBA00023244"/>
    </source>
</evidence>
<dbReference type="AlphaFoldDB" id="A0A317CAE6"/>
<organism evidence="13 14">
    <name type="scientific">Leucothrix pacifica</name>
    <dbReference type="NCBI Taxonomy" id="1247513"/>
    <lineage>
        <taxon>Bacteria</taxon>
        <taxon>Pseudomonadati</taxon>
        <taxon>Pseudomonadota</taxon>
        <taxon>Gammaproteobacteria</taxon>
        <taxon>Thiotrichales</taxon>
        <taxon>Thiotrichaceae</taxon>
        <taxon>Leucothrix</taxon>
    </lineage>
</organism>
<dbReference type="Gene3D" id="1.25.40.10">
    <property type="entry name" value="Tetratricopeptide repeat domain"/>
    <property type="match status" value="2"/>
</dbReference>
<dbReference type="InterPro" id="IPR010817">
    <property type="entry name" value="HemY_N"/>
</dbReference>
<keyword evidence="7 11" id="KW-1133">Transmembrane helix</keyword>
<protein>
    <recommendedName>
        <fullName evidence="12">HemY N-terminal domain-containing protein</fullName>
    </recommendedName>
</protein>
<dbReference type="InterPro" id="IPR019734">
    <property type="entry name" value="TPR_rpt"/>
</dbReference>
<dbReference type="Proteomes" id="UP000245539">
    <property type="component" value="Unassembled WGS sequence"/>
</dbReference>
<keyword evidence="10" id="KW-0802">TPR repeat</keyword>